<keyword evidence="3" id="KW-1185">Reference proteome</keyword>
<proteinExistence type="predicted"/>
<dbReference type="EMBL" id="VTAV01000005">
    <property type="protein sequence ID" value="TYR36314.1"/>
    <property type="molecule type" value="Genomic_DNA"/>
</dbReference>
<accession>A0A5D4H706</accession>
<evidence type="ECO:0000313" key="2">
    <source>
        <dbReference type="EMBL" id="TYR36314.1"/>
    </source>
</evidence>
<gene>
    <name evidence="2" type="ORF">FXV77_10425</name>
</gene>
<keyword evidence="1" id="KW-0472">Membrane</keyword>
<keyword evidence="1" id="KW-0812">Transmembrane</keyword>
<dbReference type="RefSeq" id="WP_148919165.1">
    <property type="nucleotide sequence ID" value="NZ_VTAV01000005.1"/>
</dbReference>
<dbReference type="Proteomes" id="UP000322362">
    <property type="component" value="Unassembled WGS sequence"/>
</dbReference>
<feature type="transmembrane region" description="Helical" evidence="1">
    <location>
        <begin position="6"/>
        <end position="32"/>
    </location>
</feature>
<organism evidence="2 3">
    <name type="scientific">Sphingobacterium phlebotomi</name>
    <dbReference type="NCBI Taxonomy" id="2605433"/>
    <lineage>
        <taxon>Bacteria</taxon>
        <taxon>Pseudomonadati</taxon>
        <taxon>Bacteroidota</taxon>
        <taxon>Sphingobacteriia</taxon>
        <taxon>Sphingobacteriales</taxon>
        <taxon>Sphingobacteriaceae</taxon>
        <taxon>Sphingobacterium</taxon>
    </lineage>
</organism>
<sequence>MMVKASALHLVLVITLVITVLLGSLIYLHFFYREQQQKIDRWDMLAQDLEAGTSLALSAYFPHTQSGETLLLSPITLRDSLRIEKKQWGFLDAVTVHSWRGQDTLKRSFLSGIQPKDSTVLYIVDEDRPLSISGKTVIQGTAFLPQSGIRPAFVDGEYYQGIEKMVDGQIKESSQALPDYEVERINAIKSLYTEKLPESADVPSNHSLRHSFFEATRYYHLPQAAPLLADSISGNLVILADSTVHISAQTVWEDAIVIAPHIKLEDDFSGNGQFFAFDSLTVGKNVALRYPSVLALLTADSLNGPLKLTVGENSRIQGMVLLHRANIPDQMDLLELQKNVTVEGELISFGLLKYTDPLTVKGGLYAHRLIIQRPSSLYENYLISLNLERNKLHPYYIAPFFWTTEEPAPQKIVKWLN</sequence>
<name>A0A5D4H706_9SPHI</name>
<protein>
    <submittedName>
        <fullName evidence="2">Uncharacterized protein</fullName>
    </submittedName>
</protein>
<evidence type="ECO:0000313" key="3">
    <source>
        <dbReference type="Proteomes" id="UP000322362"/>
    </source>
</evidence>
<reference evidence="2 3" key="1">
    <citation type="submission" date="2019-08" db="EMBL/GenBank/DDBJ databases">
        <title>Phlebobacter frassis gen. nov. sp. nov., a new member of family Sphingobacteriaceae isolated from sand fly rearing media.</title>
        <authorList>
            <person name="Kakumanu M.L."/>
            <person name="Marayati B.F."/>
            <person name="Wada-Katsumata A."/>
            <person name="Wasserberg G."/>
            <person name="Schal C."/>
            <person name="Apperson C.S."/>
            <person name="Ponnusamy L."/>
        </authorList>
    </citation>
    <scope>NUCLEOTIDE SEQUENCE [LARGE SCALE GENOMIC DNA]</scope>
    <source>
        <strain evidence="2 3">SSI9</strain>
    </source>
</reference>
<comment type="caution">
    <text evidence="2">The sequence shown here is derived from an EMBL/GenBank/DDBJ whole genome shotgun (WGS) entry which is preliminary data.</text>
</comment>
<dbReference type="AlphaFoldDB" id="A0A5D4H706"/>
<keyword evidence="1" id="KW-1133">Transmembrane helix</keyword>
<evidence type="ECO:0000256" key="1">
    <source>
        <dbReference type="SAM" id="Phobius"/>
    </source>
</evidence>